<dbReference type="Proteomes" id="UP000695026">
    <property type="component" value="Unplaced"/>
</dbReference>
<evidence type="ECO:0000259" key="14">
    <source>
        <dbReference type="PROSITE" id="PS50262"/>
    </source>
</evidence>
<dbReference type="InterPro" id="IPR000276">
    <property type="entry name" value="GPCR_Rhodpsn"/>
</dbReference>
<name>A0A9F2WMJ3_PYTBI</name>
<dbReference type="Pfam" id="PF13853">
    <property type="entry name" value="7tm_4"/>
    <property type="match status" value="1"/>
</dbReference>
<dbReference type="SUPFAM" id="SSF81321">
    <property type="entry name" value="Family A G protein-coupled receptor-like"/>
    <property type="match status" value="1"/>
</dbReference>
<evidence type="ECO:0000313" key="16">
    <source>
        <dbReference type="RefSeq" id="XP_007445502.1"/>
    </source>
</evidence>
<dbReference type="GO" id="GO:0004984">
    <property type="term" value="F:olfactory receptor activity"/>
    <property type="evidence" value="ECO:0007669"/>
    <property type="project" value="InterPro"/>
</dbReference>
<dbReference type="CDD" id="cd15227">
    <property type="entry name" value="7tmA_OR14-like"/>
    <property type="match status" value="1"/>
</dbReference>
<evidence type="ECO:0000256" key="6">
    <source>
        <dbReference type="ARBA" id="ARBA00022725"/>
    </source>
</evidence>
<evidence type="ECO:0000256" key="10">
    <source>
        <dbReference type="ARBA" id="ARBA00023170"/>
    </source>
</evidence>
<dbReference type="OrthoDB" id="6151005at2759"/>
<dbReference type="GO" id="GO:0005886">
    <property type="term" value="C:plasma membrane"/>
    <property type="evidence" value="ECO:0007669"/>
    <property type="project" value="UniProtKB-SubCell"/>
</dbReference>
<comment type="function">
    <text evidence="1">Odorant receptor.</text>
</comment>
<evidence type="ECO:0000256" key="3">
    <source>
        <dbReference type="ARBA" id="ARBA00022475"/>
    </source>
</evidence>
<dbReference type="InterPro" id="IPR017452">
    <property type="entry name" value="GPCR_Rhodpsn_7TM"/>
</dbReference>
<evidence type="ECO:0000256" key="2">
    <source>
        <dbReference type="ARBA" id="ARBA00004651"/>
    </source>
</evidence>
<feature type="transmembrane region" description="Helical" evidence="13">
    <location>
        <begin position="270"/>
        <end position="290"/>
    </location>
</feature>
<reference evidence="16" key="1">
    <citation type="submission" date="2025-08" db="UniProtKB">
        <authorList>
            <consortium name="RefSeq"/>
        </authorList>
    </citation>
    <scope>IDENTIFICATION</scope>
    <source>
        <tissue evidence="16">Liver</tissue>
    </source>
</reference>
<dbReference type="PROSITE" id="PS00237">
    <property type="entry name" value="G_PROTEIN_RECEP_F1_1"/>
    <property type="match status" value="1"/>
</dbReference>
<comment type="subcellular location">
    <subcellularLocation>
        <location evidence="2 13">Cell membrane</location>
        <topology evidence="2 13">Multi-pass membrane protein</topology>
    </subcellularLocation>
</comment>
<evidence type="ECO:0000256" key="4">
    <source>
        <dbReference type="ARBA" id="ARBA00022606"/>
    </source>
</evidence>
<keyword evidence="4 13" id="KW-0716">Sensory transduction</keyword>
<keyword evidence="7 13" id="KW-1133">Transmembrane helix</keyword>
<evidence type="ECO:0000256" key="12">
    <source>
        <dbReference type="RuleBase" id="RU000688"/>
    </source>
</evidence>
<dbReference type="PRINTS" id="PR00237">
    <property type="entry name" value="GPCRRHODOPSN"/>
</dbReference>
<keyword evidence="8 12" id="KW-0297">G-protein coupled receptor</keyword>
<dbReference type="GO" id="GO:0004930">
    <property type="term" value="F:G protein-coupled receptor activity"/>
    <property type="evidence" value="ECO:0007669"/>
    <property type="project" value="UniProtKB-KW"/>
</dbReference>
<dbReference type="Gene3D" id="1.20.1070.10">
    <property type="entry name" value="Rhodopsin 7-helix transmembrane proteins"/>
    <property type="match status" value="1"/>
</dbReference>
<feature type="transmembrane region" description="Helical" evidence="13">
    <location>
        <begin position="138"/>
        <end position="156"/>
    </location>
</feature>
<evidence type="ECO:0000256" key="11">
    <source>
        <dbReference type="ARBA" id="ARBA00023224"/>
    </source>
</evidence>
<keyword evidence="15" id="KW-1185">Reference proteome</keyword>
<dbReference type="KEGG" id="pbi:103051399"/>
<keyword evidence="9 13" id="KW-0472">Membrane</keyword>
<organism evidence="15 16">
    <name type="scientific">Python bivittatus</name>
    <name type="common">Burmese python</name>
    <name type="synonym">Python molurus bivittatus</name>
    <dbReference type="NCBI Taxonomy" id="176946"/>
    <lineage>
        <taxon>Eukaryota</taxon>
        <taxon>Metazoa</taxon>
        <taxon>Chordata</taxon>
        <taxon>Craniata</taxon>
        <taxon>Vertebrata</taxon>
        <taxon>Euteleostomi</taxon>
        <taxon>Lepidosauria</taxon>
        <taxon>Squamata</taxon>
        <taxon>Bifurcata</taxon>
        <taxon>Unidentata</taxon>
        <taxon>Episquamata</taxon>
        <taxon>Toxicofera</taxon>
        <taxon>Serpentes</taxon>
        <taxon>Henophidia</taxon>
        <taxon>Pythonidae</taxon>
        <taxon>Python</taxon>
    </lineage>
</organism>
<keyword evidence="10 12" id="KW-0675">Receptor</keyword>
<evidence type="ECO:0000256" key="5">
    <source>
        <dbReference type="ARBA" id="ARBA00022692"/>
    </source>
</evidence>
<keyword evidence="11 12" id="KW-0807">Transducer</keyword>
<dbReference type="PRINTS" id="PR00245">
    <property type="entry name" value="OLFACTORYR"/>
</dbReference>
<sequence length="312" mass="35361">MSNQTSVDEFLLLEFSNQRELQLLHFVIFLLIYLESLIGNLLIIATVTFDHHLRSPMYFFLANLSFLDISYISVTIPKSMGNALKNSRRISFSGCVAQVYLVITFADAELFLLTAMAYDRYAAICHPLHYKVIMNWSVCGEMAAGCWIASMLYSIVHTANTFRLSFCQSHIIGQFFCDVPQLLKISCTDTYINDILMYVLGYVLASICFSIIFVSYVYIFSAVLKIPSVQGRYKAFSTCLPHMIIVCLFLGTGAFTYTRPRSTSTVSQDLAAAFLYSVVPPLLNPMIYSLRNKELKKALKKCIKKIQFPTVK</sequence>
<feature type="transmembrane region" description="Helical" evidence="13">
    <location>
        <begin position="96"/>
        <end position="118"/>
    </location>
</feature>
<dbReference type="OMA" id="KISCYDT"/>
<evidence type="ECO:0000313" key="15">
    <source>
        <dbReference type="Proteomes" id="UP000695026"/>
    </source>
</evidence>
<dbReference type="PANTHER" id="PTHR26452">
    <property type="entry name" value="OLFACTORY RECEPTOR"/>
    <property type="match status" value="1"/>
</dbReference>
<evidence type="ECO:0000256" key="8">
    <source>
        <dbReference type="ARBA" id="ARBA00023040"/>
    </source>
</evidence>
<evidence type="ECO:0000256" key="7">
    <source>
        <dbReference type="ARBA" id="ARBA00022989"/>
    </source>
</evidence>
<keyword evidence="6 13" id="KW-0552">Olfaction</keyword>
<keyword evidence="5 12" id="KW-0812">Transmembrane</keyword>
<proteinExistence type="inferred from homology"/>
<comment type="similarity">
    <text evidence="12">Belongs to the G-protein coupled receptor 1 family.</text>
</comment>
<evidence type="ECO:0000256" key="1">
    <source>
        <dbReference type="ARBA" id="ARBA00002936"/>
    </source>
</evidence>
<feature type="transmembrane region" description="Helical" evidence="13">
    <location>
        <begin position="57"/>
        <end position="76"/>
    </location>
</feature>
<feature type="domain" description="G-protein coupled receptors family 1 profile" evidence="14">
    <location>
        <begin position="39"/>
        <end position="288"/>
    </location>
</feature>
<evidence type="ECO:0000256" key="9">
    <source>
        <dbReference type="ARBA" id="ARBA00023136"/>
    </source>
</evidence>
<accession>A0A9F2WMJ3</accession>
<dbReference type="RefSeq" id="XP_007445502.1">
    <property type="nucleotide sequence ID" value="XM_007445440.1"/>
</dbReference>
<feature type="transmembrane region" description="Helical" evidence="13">
    <location>
        <begin position="195"/>
        <end position="219"/>
    </location>
</feature>
<feature type="transmembrane region" description="Helical" evidence="13">
    <location>
        <begin position="23"/>
        <end position="45"/>
    </location>
</feature>
<keyword evidence="3 13" id="KW-1003">Cell membrane</keyword>
<dbReference type="AlphaFoldDB" id="A0A9F2WMJ3"/>
<gene>
    <name evidence="16" type="primary">LOC103051399</name>
</gene>
<evidence type="ECO:0000256" key="13">
    <source>
        <dbReference type="RuleBase" id="RU363047"/>
    </source>
</evidence>
<dbReference type="PROSITE" id="PS50262">
    <property type="entry name" value="G_PROTEIN_RECEP_F1_2"/>
    <property type="match status" value="1"/>
</dbReference>
<dbReference type="FunFam" id="1.20.1070.10:FF:000037">
    <property type="entry name" value="Olfactory receptor"/>
    <property type="match status" value="1"/>
</dbReference>
<protein>
    <recommendedName>
        <fullName evidence="13">Olfactory receptor</fullName>
    </recommendedName>
</protein>
<dbReference type="InterPro" id="IPR050516">
    <property type="entry name" value="Olfactory_GPCR"/>
</dbReference>
<dbReference type="InterPro" id="IPR000725">
    <property type="entry name" value="Olfact_rcpt"/>
</dbReference>
<feature type="transmembrane region" description="Helical" evidence="13">
    <location>
        <begin position="239"/>
        <end position="258"/>
    </location>
</feature>
<dbReference type="GeneID" id="103051399"/>